<dbReference type="OrthoDB" id="3523947at2"/>
<dbReference type="Pfam" id="PF12686">
    <property type="entry name" value="DUF3800"/>
    <property type="match status" value="1"/>
</dbReference>
<protein>
    <recommendedName>
        <fullName evidence="4">DUF3800 domain-containing protein</fullName>
    </recommendedName>
</protein>
<dbReference type="InterPro" id="IPR024524">
    <property type="entry name" value="DUF3800"/>
</dbReference>
<accession>A0A345T3J6</accession>
<organism evidence="2 3">
    <name type="scientific">Peterkaempfera bronchialis</name>
    <dbReference type="NCBI Taxonomy" id="2126346"/>
    <lineage>
        <taxon>Bacteria</taxon>
        <taxon>Bacillati</taxon>
        <taxon>Actinomycetota</taxon>
        <taxon>Actinomycetes</taxon>
        <taxon>Kitasatosporales</taxon>
        <taxon>Streptomycetaceae</taxon>
        <taxon>Peterkaempfera</taxon>
    </lineage>
</organism>
<evidence type="ECO:0000313" key="3">
    <source>
        <dbReference type="Proteomes" id="UP000249340"/>
    </source>
</evidence>
<dbReference type="Proteomes" id="UP000249340">
    <property type="component" value="Chromosome"/>
</dbReference>
<gene>
    <name evidence="2" type="ORF">C7M71_027335</name>
</gene>
<evidence type="ECO:0000313" key="2">
    <source>
        <dbReference type="EMBL" id="AXI80551.1"/>
    </source>
</evidence>
<feature type="region of interest" description="Disordered" evidence="1">
    <location>
        <begin position="256"/>
        <end position="281"/>
    </location>
</feature>
<reference evidence="3" key="1">
    <citation type="submission" date="2018-07" db="EMBL/GenBank/DDBJ databases">
        <title>Streptacidiphilus bronchialis DSM 106435 chromosome.</title>
        <authorList>
            <person name="Batra D."/>
            <person name="Gulvik C.A."/>
        </authorList>
    </citation>
    <scope>NUCLEOTIDE SEQUENCE [LARGE SCALE GENOMIC DNA]</scope>
    <source>
        <strain evidence="3">DSM 106435</strain>
    </source>
</reference>
<dbReference type="AlphaFoldDB" id="A0A345T3J6"/>
<sequence length="281" mass="30663">MWMVFVDDSKTDQVPRAGLGQLVALGAVFVPERALGPYGADLAELRSQLGVPDGVELKWNPGRAAPAFWRTAGPRLRTALRRGMLERAADHGIRSSVVVWDRGHLDWPMRDRVEPAILAYLYERIERFLAEQDALGVVIADEPGHAGGSWLRAAKELTRSGTPHVVPERVALPILTAPSHLVPHLQLADLVAAATTAAVAGRPAGLDLLDPLARLARRNDAGRIGGAGLVLWPPQLMDLHFWLFGEQVYWRRGREHPLGPASTPTRTGRTFQHTDGLTGPT</sequence>
<evidence type="ECO:0008006" key="4">
    <source>
        <dbReference type="Google" id="ProtNLM"/>
    </source>
</evidence>
<proteinExistence type="predicted"/>
<feature type="compositionally biased region" description="Polar residues" evidence="1">
    <location>
        <begin position="262"/>
        <end position="281"/>
    </location>
</feature>
<name>A0A345T3J6_9ACTN</name>
<dbReference type="EMBL" id="CP031264">
    <property type="protein sequence ID" value="AXI80551.1"/>
    <property type="molecule type" value="Genomic_DNA"/>
</dbReference>
<evidence type="ECO:0000256" key="1">
    <source>
        <dbReference type="SAM" id="MobiDB-lite"/>
    </source>
</evidence>
<dbReference type="KEGG" id="stri:C7M71_027335"/>
<dbReference type="RefSeq" id="WP_111490946.1">
    <property type="nucleotide sequence ID" value="NZ_CP031264.1"/>
</dbReference>
<keyword evidence="3" id="KW-1185">Reference proteome</keyword>